<dbReference type="EMBL" id="BAAFGK010000004">
    <property type="protein sequence ID" value="GAB0056790.1"/>
    <property type="molecule type" value="Genomic_DNA"/>
</dbReference>
<sequence>MLSLTGKSWQTRAEVTEAERRLTREFGLHPLFAPIIAHRQLKTPDDMERYLRPLLSHLADPLGLAGMETAVTRLVRMLEDKEPCAIFGDYDVDGVTSSALLHRYLGALGQPPRIYIPDRMAEGYGPNGPALRRLHAEGVRVVITVDCGITAFEALEEAASVGLDVIVTDHHQAREALPPAVAVINPNRRDDEFPHKELAGVGVAFYLVMALNRALRARGWFNSGVREPDLKGVLDLVAIGTIADVASLTGLNRTLTTAGLRQVSQPGGLKIGLAALMEIARLHGSLSAGQVGFQIGPRLNAGGRLGRGMLGAELLISEDPERAREIAAQLEAFNQERQGLERRIQTESVAQVERLGLAERRMGLVVAGEGWHPGVVGIVASRLMERYHRPVVVVALDGEGGGKGSARSIPGVDLLAAVEACAEHLQFFGGHRAAAGVTLQPNRVEAFAEAFDQAVRAGNDPEVFLPTLRVDGELPFEAIDLELAGRIERLQPFGRGNPEPVWVARDVRVMDPKGLNDKHVKCHLVDGRDRALEAIAFGVLPGPLGEGLLRPAGRMDVAGTLSINRYHNRERVQFLIKDARVAVG</sequence>
<dbReference type="NCBIfam" id="TIGR00644">
    <property type="entry name" value="recJ"/>
    <property type="match status" value="1"/>
</dbReference>
<evidence type="ECO:0000313" key="11">
    <source>
        <dbReference type="Proteomes" id="UP001628193"/>
    </source>
</evidence>
<evidence type="ECO:0000259" key="7">
    <source>
        <dbReference type="Pfam" id="PF01368"/>
    </source>
</evidence>
<dbReference type="Pfam" id="PF02272">
    <property type="entry name" value="DHHA1"/>
    <property type="match status" value="1"/>
</dbReference>
<gene>
    <name evidence="10" type="primary">recJ</name>
    <name evidence="10" type="ORF">SIID45300_01102</name>
</gene>
<name>A0ABQ0C7C2_9PROT</name>
<evidence type="ECO:0000259" key="9">
    <source>
        <dbReference type="Pfam" id="PF17768"/>
    </source>
</evidence>
<dbReference type="Gene3D" id="3.10.310.30">
    <property type="match status" value="1"/>
</dbReference>
<feature type="domain" description="DHHA1" evidence="8">
    <location>
        <begin position="365"/>
        <end position="456"/>
    </location>
</feature>
<dbReference type="Proteomes" id="UP001628193">
    <property type="component" value="Unassembled WGS sequence"/>
</dbReference>
<accession>A0ABQ0C7C2</accession>
<keyword evidence="6" id="KW-0175">Coiled coil</keyword>
<protein>
    <recommendedName>
        <fullName evidence="2">Single-stranded-DNA-specific exonuclease RecJ</fullName>
    </recommendedName>
</protein>
<dbReference type="PANTHER" id="PTHR30255">
    <property type="entry name" value="SINGLE-STRANDED-DNA-SPECIFIC EXONUCLEASE RECJ"/>
    <property type="match status" value="1"/>
</dbReference>
<dbReference type="InterPro" id="IPR001667">
    <property type="entry name" value="DDH_dom"/>
</dbReference>
<dbReference type="InterPro" id="IPR051673">
    <property type="entry name" value="SSDNA_exonuclease_RecJ"/>
</dbReference>
<evidence type="ECO:0000313" key="10">
    <source>
        <dbReference type="EMBL" id="GAB0056790.1"/>
    </source>
</evidence>
<feature type="domain" description="DDH" evidence="7">
    <location>
        <begin position="85"/>
        <end position="241"/>
    </location>
</feature>
<evidence type="ECO:0000259" key="8">
    <source>
        <dbReference type="Pfam" id="PF02272"/>
    </source>
</evidence>
<evidence type="ECO:0000256" key="3">
    <source>
        <dbReference type="ARBA" id="ARBA00022722"/>
    </source>
</evidence>
<dbReference type="GO" id="GO:0004527">
    <property type="term" value="F:exonuclease activity"/>
    <property type="evidence" value="ECO:0007669"/>
    <property type="project" value="UniProtKB-KW"/>
</dbReference>
<dbReference type="InterPro" id="IPR004610">
    <property type="entry name" value="RecJ"/>
</dbReference>
<dbReference type="SUPFAM" id="SSF64182">
    <property type="entry name" value="DHH phosphoesterases"/>
    <property type="match status" value="1"/>
</dbReference>
<evidence type="ECO:0000256" key="6">
    <source>
        <dbReference type="SAM" id="Coils"/>
    </source>
</evidence>
<dbReference type="PANTHER" id="PTHR30255:SF2">
    <property type="entry name" value="SINGLE-STRANDED-DNA-SPECIFIC EXONUCLEASE RECJ"/>
    <property type="match status" value="1"/>
</dbReference>
<dbReference type="RefSeq" id="WP_420904511.1">
    <property type="nucleotide sequence ID" value="NZ_BAAFGK010000004.1"/>
</dbReference>
<keyword evidence="3" id="KW-0540">Nuclease</keyword>
<evidence type="ECO:0000256" key="5">
    <source>
        <dbReference type="ARBA" id="ARBA00022839"/>
    </source>
</evidence>
<feature type="domain" description="RecJ OB" evidence="9">
    <location>
        <begin position="470"/>
        <end position="578"/>
    </location>
</feature>
<keyword evidence="11" id="KW-1185">Reference proteome</keyword>
<comment type="caution">
    <text evidence="10">The sequence shown here is derived from an EMBL/GenBank/DDBJ whole genome shotgun (WGS) entry which is preliminary data.</text>
</comment>
<proteinExistence type="inferred from homology"/>
<keyword evidence="4 10" id="KW-0378">Hydrolase</keyword>
<evidence type="ECO:0000256" key="1">
    <source>
        <dbReference type="ARBA" id="ARBA00005915"/>
    </source>
</evidence>
<reference evidence="10 11" key="1">
    <citation type="submission" date="2024-09" db="EMBL/GenBank/DDBJ databases">
        <title>Draft genome sequence of Candidatus Magnetaquicoccaceae bacterium FCR-1.</title>
        <authorList>
            <person name="Shimoshige H."/>
            <person name="Shimamura S."/>
            <person name="Taoka A."/>
            <person name="Kobayashi H."/>
            <person name="Maekawa T."/>
        </authorList>
    </citation>
    <scope>NUCLEOTIDE SEQUENCE [LARGE SCALE GENOMIC DNA]</scope>
    <source>
        <strain evidence="10 11">FCR-1</strain>
    </source>
</reference>
<comment type="similarity">
    <text evidence="1">Belongs to the RecJ family.</text>
</comment>
<evidence type="ECO:0000256" key="2">
    <source>
        <dbReference type="ARBA" id="ARBA00019841"/>
    </source>
</evidence>
<dbReference type="Gene3D" id="3.90.1640.30">
    <property type="match status" value="1"/>
</dbReference>
<dbReference type="Pfam" id="PF01368">
    <property type="entry name" value="DHH"/>
    <property type="match status" value="1"/>
</dbReference>
<dbReference type="Pfam" id="PF17768">
    <property type="entry name" value="RecJ_OB"/>
    <property type="match status" value="1"/>
</dbReference>
<dbReference type="InterPro" id="IPR038763">
    <property type="entry name" value="DHH_sf"/>
</dbReference>
<dbReference type="InterPro" id="IPR041122">
    <property type="entry name" value="RecJ_OB"/>
</dbReference>
<keyword evidence="5 10" id="KW-0269">Exonuclease</keyword>
<dbReference type="InterPro" id="IPR003156">
    <property type="entry name" value="DHHA1_dom"/>
</dbReference>
<evidence type="ECO:0000256" key="4">
    <source>
        <dbReference type="ARBA" id="ARBA00022801"/>
    </source>
</evidence>
<organism evidence="10 11">
    <name type="scientific">Candidatus Magnetaquiglobus chichijimensis</name>
    <dbReference type="NCBI Taxonomy" id="3141448"/>
    <lineage>
        <taxon>Bacteria</taxon>
        <taxon>Pseudomonadati</taxon>
        <taxon>Pseudomonadota</taxon>
        <taxon>Magnetococcia</taxon>
        <taxon>Magnetococcales</taxon>
        <taxon>Candidatus Magnetaquicoccaceae</taxon>
        <taxon>Candidatus Magnetaquiglobus</taxon>
    </lineage>
</organism>
<feature type="coiled-coil region" evidence="6">
    <location>
        <begin position="323"/>
        <end position="350"/>
    </location>
</feature>